<dbReference type="Gene3D" id="3.40.50.2300">
    <property type="match status" value="1"/>
</dbReference>
<name>A0ABY6IYR2_9BACT</name>
<dbReference type="Gene3D" id="1.10.10.60">
    <property type="entry name" value="Homeodomain-like"/>
    <property type="match status" value="1"/>
</dbReference>
<dbReference type="PANTHER" id="PTHR43547:SF2">
    <property type="entry name" value="HYBRID SIGNAL TRANSDUCTION HISTIDINE KINASE C"/>
    <property type="match status" value="1"/>
</dbReference>
<comment type="catalytic activity">
    <reaction evidence="1">
        <text>ATP + protein L-histidine = ADP + protein N-phospho-L-histidine.</text>
        <dbReference type="EC" id="2.7.13.3"/>
    </reaction>
</comment>
<dbReference type="PROSITE" id="PS50109">
    <property type="entry name" value="HIS_KIN"/>
    <property type="match status" value="1"/>
</dbReference>
<feature type="modified residue" description="4-aspartylphosphate" evidence="6">
    <location>
        <position position="1140"/>
    </location>
</feature>
<dbReference type="SMART" id="SM00448">
    <property type="entry name" value="REC"/>
    <property type="match status" value="1"/>
</dbReference>
<dbReference type="Gene3D" id="3.30.565.10">
    <property type="entry name" value="Histidine kinase-like ATPase, C-terminal domain"/>
    <property type="match status" value="1"/>
</dbReference>
<dbReference type="SUPFAM" id="SSF63829">
    <property type="entry name" value="Calcium-dependent phosphotriesterase"/>
    <property type="match status" value="3"/>
</dbReference>
<evidence type="ECO:0000313" key="13">
    <source>
        <dbReference type="Proteomes" id="UP001162741"/>
    </source>
</evidence>
<dbReference type="InterPro" id="IPR011006">
    <property type="entry name" value="CheY-like_superfamily"/>
</dbReference>
<accession>A0ABY6IYR2</accession>
<dbReference type="Pfam" id="PF07495">
    <property type="entry name" value="Y_Y_Y"/>
    <property type="match status" value="1"/>
</dbReference>
<dbReference type="EMBL" id="CP107006">
    <property type="protein sequence ID" value="UYQ91052.1"/>
    <property type="molecule type" value="Genomic_DNA"/>
</dbReference>
<evidence type="ECO:0000256" key="4">
    <source>
        <dbReference type="ARBA" id="ARBA00023015"/>
    </source>
</evidence>
<dbReference type="InterPro" id="IPR013783">
    <property type="entry name" value="Ig-like_fold"/>
</dbReference>
<dbReference type="InterPro" id="IPR011110">
    <property type="entry name" value="Reg_prop"/>
</dbReference>
<feature type="transmembrane region" description="Helical" evidence="7">
    <location>
        <begin position="772"/>
        <end position="797"/>
    </location>
</feature>
<dbReference type="SMART" id="SM00388">
    <property type="entry name" value="HisKA"/>
    <property type="match status" value="1"/>
</dbReference>
<dbReference type="Pfam" id="PF02518">
    <property type="entry name" value="HATPase_c"/>
    <property type="match status" value="1"/>
</dbReference>
<dbReference type="PROSITE" id="PS50110">
    <property type="entry name" value="RESPONSE_REGULATORY"/>
    <property type="match status" value="1"/>
</dbReference>
<evidence type="ECO:0000259" key="11">
    <source>
        <dbReference type="PROSITE" id="PS50110"/>
    </source>
</evidence>
<keyword evidence="3 6" id="KW-0597">Phosphoprotein</keyword>
<dbReference type="Pfam" id="PF07494">
    <property type="entry name" value="Reg_prop"/>
    <property type="match status" value="3"/>
</dbReference>
<feature type="domain" description="Response regulatory" evidence="11">
    <location>
        <begin position="1092"/>
        <end position="1207"/>
    </location>
</feature>
<dbReference type="InterPro" id="IPR036097">
    <property type="entry name" value="HisK_dim/P_sf"/>
</dbReference>
<dbReference type="InterPro" id="IPR036890">
    <property type="entry name" value="HATPase_C_sf"/>
</dbReference>
<dbReference type="Pfam" id="PF00512">
    <property type="entry name" value="HisKA"/>
    <property type="match status" value="1"/>
</dbReference>
<dbReference type="InterPro" id="IPR001789">
    <property type="entry name" value="Sig_transdc_resp-reg_receiver"/>
</dbReference>
<evidence type="ECO:0000256" key="2">
    <source>
        <dbReference type="ARBA" id="ARBA00012438"/>
    </source>
</evidence>
<keyword evidence="7" id="KW-0472">Membrane</keyword>
<feature type="domain" description="Histidine kinase" evidence="10">
    <location>
        <begin position="831"/>
        <end position="1040"/>
    </location>
</feature>
<dbReference type="SMART" id="SM00387">
    <property type="entry name" value="HATPase_c"/>
    <property type="match status" value="1"/>
</dbReference>
<keyword evidence="4" id="KW-0805">Transcription regulation</keyword>
<feature type="chain" id="PRO_5045346949" description="histidine kinase" evidence="8">
    <location>
        <begin position="21"/>
        <end position="1343"/>
    </location>
</feature>
<dbReference type="Pfam" id="PF12833">
    <property type="entry name" value="HTH_18"/>
    <property type="match status" value="1"/>
</dbReference>
<dbReference type="EC" id="2.7.13.3" evidence="2"/>
<dbReference type="InterPro" id="IPR003594">
    <property type="entry name" value="HATPase_dom"/>
</dbReference>
<dbReference type="Pfam" id="PF00072">
    <property type="entry name" value="Response_reg"/>
    <property type="match status" value="1"/>
</dbReference>
<keyword evidence="13" id="KW-1185">Reference proteome</keyword>
<evidence type="ECO:0000256" key="5">
    <source>
        <dbReference type="ARBA" id="ARBA00023163"/>
    </source>
</evidence>
<dbReference type="CDD" id="cd00082">
    <property type="entry name" value="HisKA"/>
    <property type="match status" value="1"/>
</dbReference>
<evidence type="ECO:0000256" key="3">
    <source>
        <dbReference type="ARBA" id="ARBA00022553"/>
    </source>
</evidence>
<dbReference type="SUPFAM" id="SSF47384">
    <property type="entry name" value="Homodimeric domain of signal transducing histidine kinase"/>
    <property type="match status" value="1"/>
</dbReference>
<dbReference type="SUPFAM" id="SSF46689">
    <property type="entry name" value="Homeodomain-like"/>
    <property type="match status" value="1"/>
</dbReference>
<keyword evidence="8" id="KW-0732">Signal</keyword>
<dbReference type="RefSeq" id="WP_264279535.1">
    <property type="nucleotide sequence ID" value="NZ_CP107006.1"/>
</dbReference>
<dbReference type="PRINTS" id="PR00344">
    <property type="entry name" value="BCTRLSENSOR"/>
</dbReference>
<evidence type="ECO:0000256" key="7">
    <source>
        <dbReference type="SAM" id="Phobius"/>
    </source>
</evidence>
<dbReference type="InterPro" id="IPR004358">
    <property type="entry name" value="Sig_transdc_His_kin-like_C"/>
</dbReference>
<evidence type="ECO:0000259" key="10">
    <source>
        <dbReference type="PROSITE" id="PS50109"/>
    </source>
</evidence>
<protein>
    <recommendedName>
        <fullName evidence="2">histidine kinase</fullName>
        <ecNumber evidence="2">2.7.13.3</ecNumber>
    </recommendedName>
</protein>
<dbReference type="Gene3D" id="1.10.287.130">
    <property type="match status" value="1"/>
</dbReference>
<organism evidence="12 13">
    <name type="scientific">Chitinophaga horti</name>
    <dbReference type="NCBI Taxonomy" id="2920382"/>
    <lineage>
        <taxon>Bacteria</taxon>
        <taxon>Pseudomonadati</taxon>
        <taxon>Bacteroidota</taxon>
        <taxon>Chitinophagia</taxon>
        <taxon>Chitinophagales</taxon>
        <taxon>Chitinophagaceae</taxon>
        <taxon>Chitinophaga</taxon>
    </lineage>
</organism>
<dbReference type="SMART" id="SM00342">
    <property type="entry name" value="HTH_ARAC"/>
    <property type="match status" value="1"/>
</dbReference>
<sequence>MKRLSLIILLLTAFLIRGNAADGTPQPYYLLQLDNRNGLSNSAVNQLLMDSDDLLWAATWDGLNMYDGSAFHVFNYGKDNMVRSIGNNVVLQMTEDRRGYIWMSTVEGVSRYSKRTGRFSNYFYGKRRHSRISEQEYELVRDTAGEVFCLTRQDGLMYYDAARDSFTVCALPLGGDRIAKAAFDDQDRLWLLHADGRLEAYTGQGNQYKLQHREQGISNFYIDGAHMFLLSGRVLRQLHSPDLRQRLQVTLPAPVKELFRYKDHYLLAWTTQGFGVYDASFQASGFLQQEAVALQGTRITSFAGGRESVLWCGTDGNGIYKIYPQTRYFGDVVRFSKPVRAFAEVDGELWIGAKGSGIVAIRPGSEDKRPLFPEQLDDNAVFALHNGTDSLVYIGTDAKGIQVYDRRRKRLYRWSDVQGNERCPVFGSVYAILPDADGSLWLGTSGYGLVQLKINRSASGLEMAACKQYVFNGTGSGPANDIIYSLAPGNGHTLWVGCRYGGLSLFDKSQQTFRHYKAFSYDGSLSHNDVLSLYPDGKGRLWIGTSYGLNWLSLKDAMSAKPVFGKFTTDNGMPNNTIHAVAEDAQGNIWVSTNKGLARIDGASLAISHYQEQDGLQSNEFSDGAVFKDATGRLYFGGIYGFNGFLPADVRARNGHPNLLLSGIQFGGKLLEDNVYQVLKPGTTNMTSYVLERRSNFFELQLKAISYGYAEKCEYAYFLEGYDKTWHYSGGSGKVAYGNVPPGKYLLKVKWSNGEGNWTGDTPVMQLKVKQYFWLTWPAFLLYLLVIGGASTAIFLYRRNKLEMKYQLEMEHMLRKKEEEVHQEQLSFFTNIAHELQTPLTLIVGAAERNRYQENGYFPSLLQQQASRLTYLVQQLLEFRRAESGFLKNYYTQLDVSSLLENIAGLFTPLCRQKGLRYSMHIHENITGVVDKDKLEKILFNLLSNACKHSPKHQDVSIRAVAAGGMLEIRVFNSGVTIGDEQLVRLFTRFFAADTNPGEKFSAGIGLAFTRQLVSLLQGQISVSNEEGGVAFRVSLPLQPVVEEGAYVIRQEDATPSPLLQSIARPLVKQEQEAAGANRLPLLEHLEGERKSILVVEDEYAIRHLLRDVLSARYIIYEAANGEEALDLIRQTLPDLIISDVMMPGMNGLELCDRVKNAPGSCHIPFIILSARGAIENEIEGYEAGADAYIPKPFHITHLQVRVRKLLEYRERLNDLFRQDSPLSNIEEEDMQDEDRQFLQTVVKYIEDNFSDDTLSAAQLEKHMNLSKMQLYRKLKALSDMTPGEFIKCIRLKEAARLLVNTQLTVTEIFYRTGFNNQSYFFREFKKQYQCSPNEYRAQQTAV</sequence>
<dbReference type="InterPro" id="IPR015943">
    <property type="entry name" value="WD40/YVTN_repeat-like_dom_sf"/>
</dbReference>
<dbReference type="SUPFAM" id="SSF55874">
    <property type="entry name" value="ATPase domain of HSP90 chaperone/DNA topoisomerase II/histidine kinase"/>
    <property type="match status" value="1"/>
</dbReference>
<proteinExistence type="predicted"/>
<dbReference type="Gene3D" id="2.60.40.10">
    <property type="entry name" value="Immunoglobulins"/>
    <property type="match status" value="1"/>
</dbReference>
<dbReference type="PANTHER" id="PTHR43547">
    <property type="entry name" value="TWO-COMPONENT HISTIDINE KINASE"/>
    <property type="match status" value="1"/>
</dbReference>
<keyword evidence="5" id="KW-0804">Transcription</keyword>
<dbReference type="SUPFAM" id="SSF52172">
    <property type="entry name" value="CheY-like"/>
    <property type="match status" value="1"/>
</dbReference>
<dbReference type="CDD" id="cd17574">
    <property type="entry name" value="REC_OmpR"/>
    <property type="match status" value="1"/>
</dbReference>
<reference evidence="12" key="1">
    <citation type="submission" date="2022-10" db="EMBL/GenBank/DDBJ databases">
        <title>Chitinophaga sp. nov., isolated from soil.</title>
        <authorList>
            <person name="Jeon C.O."/>
        </authorList>
    </citation>
    <scope>NUCLEOTIDE SEQUENCE</scope>
    <source>
        <strain evidence="12">R8</strain>
    </source>
</reference>
<dbReference type="InterPro" id="IPR009057">
    <property type="entry name" value="Homeodomain-like_sf"/>
</dbReference>
<dbReference type="InterPro" id="IPR011123">
    <property type="entry name" value="Y_Y_Y"/>
</dbReference>
<evidence type="ECO:0000256" key="8">
    <source>
        <dbReference type="SAM" id="SignalP"/>
    </source>
</evidence>
<dbReference type="Gene3D" id="2.130.10.10">
    <property type="entry name" value="YVTN repeat-like/Quinoprotein amine dehydrogenase"/>
    <property type="match status" value="2"/>
</dbReference>
<evidence type="ECO:0000256" key="1">
    <source>
        <dbReference type="ARBA" id="ARBA00000085"/>
    </source>
</evidence>
<feature type="signal peptide" evidence="8">
    <location>
        <begin position="1"/>
        <end position="20"/>
    </location>
</feature>
<dbReference type="InterPro" id="IPR018060">
    <property type="entry name" value="HTH_AraC"/>
</dbReference>
<feature type="domain" description="HTH araC/xylS-type" evidence="9">
    <location>
        <begin position="1240"/>
        <end position="1339"/>
    </location>
</feature>
<dbReference type="InterPro" id="IPR005467">
    <property type="entry name" value="His_kinase_dom"/>
</dbReference>
<evidence type="ECO:0000259" key="9">
    <source>
        <dbReference type="PROSITE" id="PS01124"/>
    </source>
</evidence>
<evidence type="ECO:0000256" key="6">
    <source>
        <dbReference type="PROSITE-ProRule" id="PRU00169"/>
    </source>
</evidence>
<dbReference type="InterPro" id="IPR003661">
    <property type="entry name" value="HisK_dim/P_dom"/>
</dbReference>
<evidence type="ECO:0000313" key="12">
    <source>
        <dbReference type="EMBL" id="UYQ91052.1"/>
    </source>
</evidence>
<gene>
    <name evidence="12" type="ORF">MKQ68_13205</name>
</gene>
<dbReference type="PROSITE" id="PS01124">
    <property type="entry name" value="HTH_ARAC_FAMILY_2"/>
    <property type="match status" value="1"/>
</dbReference>
<keyword evidence="7" id="KW-0812">Transmembrane</keyword>
<keyword evidence="7" id="KW-1133">Transmembrane helix</keyword>
<dbReference type="Proteomes" id="UP001162741">
    <property type="component" value="Chromosome"/>
</dbReference>